<evidence type="ECO:0000256" key="5">
    <source>
        <dbReference type="ARBA" id="ARBA00022759"/>
    </source>
</evidence>
<dbReference type="GO" id="GO:0032196">
    <property type="term" value="P:transposition"/>
    <property type="evidence" value="ECO:0007669"/>
    <property type="project" value="UniProtKB-KW"/>
</dbReference>
<keyword evidence="8" id="KW-0694">RNA-binding</keyword>
<evidence type="ECO:0000256" key="9">
    <source>
        <dbReference type="ARBA" id="ARBA00022908"/>
    </source>
</evidence>
<feature type="domain" description="Integrase catalytic" evidence="15">
    <location>
        <begin position="1"/>
        <end position="107"/>
    </location>
</feature>
<dbReference type="GO" id="GO:0006310">
    <property type="term" value="P:DNA recombination"/>
    <property type="evidence" value="ECO:0007669"/>
    <property type="project" value="UniProtKB-KW"/>
</dbReference>
<dbReference type="GO" id="GO:0015074">
    <property type="term" value="P:DNA integration"/>
    <property type="evidence" value="ECO:0007669"/>
    <property type="project" value="UniProtKB-KW"/>
</dbReference>
<evidence type="ECO:0000256" key="8">
    <source>
        <dbReference type="ARBA" id="ARBA00022884"/>
    </source>
</evidence>
<dbReference type="InterPro" id="IPR001584">
    <property type="entry name" value="Integrase_cat-core"/>
</dbReference>
<dbReference type="EMBL" id="PGCI01000723">
    <property type="protein sequence ID" value="PLW18939.1"/>
    <property type="molecule type" value="Genomic_DNA"/>
</dbReference>
<keyword evidence="4" id="KW-0479">Metal-binding</keyword>
<dbReference type="InterPro" id="IPR012337">
    <property type="entry name" value="RNaseH-like_sf"/>
</dbReference>
<evidence type="ECO:0000256" key="4">
    <source>
        <dbReference type="ARBA" id="ARBA00022723"/>
    </source>
</evidence>
<gene>
    <name evidence="16" type="ORF">PCASD_22739</name>
</gene>
<dbReference type="GO" id="GO:0016787">
    <property type="term" value="F:hydrolase activity"/>
    <property type="evidence" value="ECO:0007669"/>
    <property type="project" value="UniProtKB-KW"/>
</dbReference>
<dbReference type="SUPFAM" id="SSF53098">
    <property type="entry name" value="Ribonuclease H-like"/>
    <property type="match status" value="1"/>
</dbReference>
<dbReference type="GO" id="GO:0003887">
    <property type="term" value="F:DNA-directed DNA polymerase activity"/>
    <property type="evidence" value="ECO:0007669"/>
    <property type="project" value="UniProtKB-KW"/>
</dbReference>
<evidence type="ECO:0000256" key="3">
    <source>
        <dbReference type="ARBA" id="ARBA00022722"/>
    </source>
</evidence>
<dbReference type="GO" id="GO:0046872">
    <property type="term" value="F:metal ion binding"/>
    <property type="evidence" value="ECO:0007669"/>
    <property type="project" value="UniProtKB-KW"/>
</dbReference>
<keyword evidence="11" id="KW-0239">DNA-directed DNA polymerase</keyword>
<keyword evidence="9" id="KW-0229">DNA integration</keyword>
<keyword evidence="10" id="KW-0695">RNA-directed DNA polymerase</keyword>
<comment type="catalytic activity">
    <reaction evidence="14">
        <text>DNA(n) + a 2'-deoxyribonucleoside 5'-triphosphate = DNA(n+1) + diphosphate</text>
        <dbReference type="Rhea" id="RHEA:22508"/>
        <dbReference type="Rhea" id="RHEA-COMP:17339"/>
        <dbReference type="Rhea" id="RHEA-COMP:17340"/>
        <dbReference type="ChEBI" id="CHEBI:33019"/>
        <dbReference type="ChEBI" id="CHEBI:61560"/>
        <dbReference type="ChEBI" id="CHEBI:173112"/>
        <dbReference type="EC" id="2.7.7.7"/>
    </reaction>
</comment>
<dbReference type="InterPro" id="IPR039537">
    <property type="entry name" value="Retrotran_Ty1/copia-like"/>
</dbReference>
<accession>A0A2N5T0D1</accession>
<evidence type="ECO:0000256" key="13">
    <source>
        <dbReference type="ARBA" id="ARBA00048173"/>
    </source>
</evidence>
<dbReference type="GO" id="GO:0003964">
    <property type="term" value="F:RNA-directed DNA polymerase activity"/>
    <property type="evidence" value="ECO:0007669"/>
    <property type="project" value="UniProtKB-KW"/>
</dbReference>
<keyword evidence="5" id="KW-0255">Endonuclease</keyword>
<dbReference type="InterPro" id="IPR036397">
    <property type="entry name" value="RNaseH_sf"/>
</dbReference>
<evidence type="ECO:0000313" key="16">
    <source>
        <dbReference type="EMBL" id="PLW18939.1"/>
    </source>
</evidence>
<dbReference type="Gene3D" id="3.30.420.10">
    <property type="entry name" value="Ribonuclease H-like superfamily/Ribonuclease H"/>
    <property type="match status" value="1"/>
</dbReference>
<keyword evidence="6" id="KW-0378">Hydrolase</keyword>
<comment type="caution">
    <text evidence="16">The sequence shown here is derived from an EMBL/GenBank/DDBJ whole genome shotgun (WGS) entry which is preliminary data.</text>
</comment>
<evidence type="ECO:0000256" key="10">
    <source>
        <dbReference type="ARBA" id="ARBA00022918"/>
    </source>
</evidence>
<evidence type="ECO:0000256" key="14">
    <source>
        <dbReference type="ARBA" id="ARBA00049244"/>
    </source>
</evidence>
<dbReference type="GO" id="GO:0003723">
    <property type="term" value="F:RNA binding"/>
    <property type="evidence" value="ECO:0007669"/>
    <property type="project" value="UniProtKB-KW"/>
</dbReference>
<evidence type="ECO:0000313" key="17">
    <source>
        <dbReference type="Proteomes" id="UP000235392"/>
    </source>
</evidence>
<dbReference type="PANTHER" id="PTHR42648">
    <property type="entry name" value="TRANSPOSASE, PUTATIVE-RELATED"/>
    <property type="match status" value="1"/>
</dbReference>
<organism evidence="16 17">
    <name type="scientific">Puccinia coronata f. sp. avenae</name>
    <dbReference type="NCBI Taxonomy" id="200324"/>
    <lineage>
        <taxon>Eukaryota</taxon>
        <taxon>Fungi</taxon>
        <taxon>Dikarya</taxon>
        <taxon>Basidiomycota</taxon>
        <taxon>Pucciniomycotina</taxon>
        <taxon>Pucciniomycetes</taxon>
        <taxon>Pucciniales</taxon>
        <taxon>Pucciniaceae</taxon>
        <taxon>Puccinia</taxon>
    </lineage>
</organism>
<keyword evidence="7" id="KW-0460">Magnesium</keyword>
<dbReference type="Proteomes" id="UP000235392">
    <property type="component" value="Unassembled WGS sequence"/>
</dbReference>
<evidence type="ECO:0000256" key="6">
    <source>
        <dbReference type="ARBA" id="ARBA00022801"/>
    </source>
</evidence>
<keyword evidence="12" id="KW-0233">DNA recombination</keyword>
<comment type="catalytic activity">
    <reaction evidence="13">
        <text>DNA(n) + a 2'-deoxyribonucleoside 5'-triphosphate = DNA(n+1) + diphosphate</text>
        <dbReference type="Rhea" id="RHEA:22508"/>
        <dbReference type="Rhea" id="RHEA-COMP:17339"/>
        <dbReference type="Rhea" id="RHEA-COMP:17340"/>
        <dbReference type="ChEBI" id="CHEBI:33019"/>
        <dbReference type="ChEBI" id="CHEBI:61560"/>
        <dbReference type="ChEBI" id="CHEBI:173112"/>
        <dbReference type="EC" id="2.7.7.49"/>
    </reaction>
</comment>
<keyword evidence="1" id="KW-0815">Transposition</keyword>
<dbReference type="GO" id="GO:0005634">
    <property type="term" value="C:nucleus"/>
    <property type="evidence" value="ECO:0007669"/>
    <property type="project" value="UniProtKB-ARBA"/>
</dbReference>
<evidence type="ECO:0000259" key="15">
    <source>
        <dbReference type="PROSITE" id="PS50994"/>
    </source>
</evidence>
<protein>
    <recommendedName>
        <fullName evidence="15">Integrase catalytic domain-containing protein</fullName>
    </recommendedName>
</protein>
<evidence type="ECO:0000256" key="2">
    <source>
        <dbReference type="ARBA" id="ARBA00022695"/>
    </source>
</evidence>
<sequence>MEKQSGHMLKKLVSDGGSKFVKRELSAVFEAAGVKNIVLPPYTLQHNGFAKRANQTVIEMTRTMLIRANMVLAWWGDAVRTATATTNCLPTLSKLKLWPLKLMFKVKPKMDFFQPFGCRAWAVKPKQNRDTKFSTIAWEGVLLEEECIPTSASVYFNEDNFPECPAVGRTSTPRGINKLPLFVVSDPLPYAADTESQGDEQAEADDQAELAKIATITDRLAALRKAGKTPCPTIAVNVEDEVIVARERVNPDHAAKHITSNISLANI</sequence>
<evidence type="ECO:0000256" key="12">
    <source>
        <dbReference type="ARBA" id="ARBA00023172"/>
    </source>
</evidence>
<dbReference type="AlphaFoldDB" id="A0A2N5T0D1"/>
<dbReference type="PANTHER" id="PTHR42648:SF11">
    <property type="entry name" value="TRANSPOSON TY4-P GAG-POL POLYPROTEIN"/>
    <property type="match status" value="1"/>
</dbReference>
<keyword evidence="2" id="KW-0548">Nucleotidyltransferase</keyword>
<keyword evidence="3" id="KW-0540">Nuclease</keyword>
<keyword evidence="11" id="KW-0808">Transferase</keyword>
<dbReference type="GO" id="GO:0004519">
    <property type="term" value="F:endonuclease activity"/>
    <property type="evidence" value="ECO:0007669"/>
    <property type="project" value="UniProtKB-KW"/>
</dbReference>
<evidence type="ECO:0000256" key="7">
    <source>
        <dbReference type="ARBA" id="ARBA00022842"/>
    </source>
</evidence>
<evidence type="ECO:0000256" key="11">
    <source>
        <dbReference type="ARBA" id="ARBA00022932"/>
    </source>
</evidence>
<proteinExistence type="predicted"/>
<name>A0A2N5T0D1_9BASI</name>
<evidence type="ECO:0000256" key="1">
    <source>
        <dbReference type="ARBA" id="ARBA00022578"/>
    </source>
</evidence>
<reference evidence="16 17" key="1">
    <citation type="submission" date="2017-11" db="EMBL/GenBank/DDBJ databases">
        <title>De novo assembly and phasing of dikaryotic genomes from two isolates of Puccinia coronata f. sp. avenae, the causal agent of oat crown rust.</title>
        <authorList>
            <person name="Miller M.E."/>
            <person name="Zhang Y."/>
            <person name="Omidvar V."/>
            <person name="Sperschneider J."/>
            <person name="Schwessinger B."/>
            <person name="Raley C."/>
            <person name="Palmer J.M."/>
            <person name="Garnica D."/>
            <person name="Upadhyaya N."/>
            <person name="Rathjen J."/>
            <person name="Taylor J.M."/>
            <person name="Park R.F."/>
            <person name="Dodds P.N."/>
            <person name="Hirsch C.D."/>
            <person name="Kianian S.F."/>
            <person name="Figueroa M."/>
        </authorList>
    </citation>
    <scope>NUCLEOTIDE SEQUENCE [LARGE SCALE GENOMIC DNA]</scope>
    <source>
        <strain evidence="16">12SD80</strain>
    </source>
</reference>
<dbReference type="PROSITE" id="PS50994">
    <property type="entry name" value="INTEGRASE"/>
    <property type="match status" value="1"/>
</dbReference>